<protein>
    <recommendedName>
        <fullName evidence="4">Aspartyl-phosphate phosphatase Spo0E family protein</fullName>
    </recommendedName>
</protein>
<dbReference type="Proteomes" id="UP000682811">
    <property type="component" value="Unassembled WGS sequence"/>
</dbReference>
<proteinExistence type="predicted"/>
<gene>
    <name evidence="2" type="ORF">J34TS1_16880</name>
</gene>
<accession>A0A919YCY3</accession>
<feature type="coiled-coil region" evidence="1">
    <location>
        <begin position="5"/>
        <end position="52"/>
    </location>
</feature>
<sequence>MIPLLAVLEEEKQKLNELGRRSLEQGIPLFQNDALQAQSRKVDELIVRLQREAELEKEPNKLTIKGR</sequence>
<keyword evidence="1" id="KW-0175">Coiled coil</keyword>
<keyword evidence="3" id="KW-1185">Reference proteome</keyword>
<dbReference type="RefSeq" id="WP_212977858.1">
    <property type="nucleotide sequence ID" value="NZ_AP025343.1"/>
</dbReference>
<dbReference type="EMBL" id="BORT01000005">
    <property type="protein sequence ID" value="GIO46923.1"/>
    <property type="molecule type" value="Genomic_DNA"/>
</dbReference>
<dbReference type="AlphaFoldDB" id="A0A919YCY3"/>
<evidence type="ECO:0008006" key="4">
    <source>
        <dbReference type="Google" id="ProtNLM"/>
    </source>
</evidence>
<reference evidence="2 3" key="1">
    <citation type="submission" date="2021-03" db="EMBL/GenBank/DDBJ databases">
        <title>Antimicrobial resistance genes in bacteria isolated from Japanese honey, and their potential for conferring macrolide and lincosamide resistance in the American foulbrood pathogen Paenibacillus larvae.</title>
        <authorList>
            <person name="Okamoto M."/>
            <person name="Kumagai M."/>
            <person name="Kanamori H."/>
            <person name="Takamatsu D."/>
        </authorList>
    </citation>
    <scope>NUCLEOTIDE SEQUENCE [LARGE SCALE GENOMIC DNA]</scope>
    <source>
        <strain evidence="2 3">J34TS1</strain>
    </source>
</reference>
<evidence type="ECO:0000313" key="2">
    <source>
        <dbReference type="EMBL" id="GIO46923.1"/>
    </source>
</evidence>
<evidence type="ECO:0000313" key="3">
    <source>
        <dbReference type="Proteomes" id="UP000682811"/>
    </source>
</evidence>
<evidence type="ECO:0000256" key="1">
    <source>
        <dbReference type="SAM" id="Coils"/>
    </source>
</evidence>
<organism evidence="2 3">
    <name type="scientific">Paenibacillus azoreducens</name>
    <dbReference type="NCBI Taxonomy" id="116718"/>
    <lineage>
        <taxon>Bacteria</taxon>
        <taxon>Bacillati</taxon>
        <taxon>Bacillota</taxon>
        <taxon>Bacilli</taxon>
        <taxon>Bacillales</taxon>
        <taxon>Paenibacillaceae</taxon>
        <taxon>Paenibacillus</taxon>
    </lineage>
</organism>
<comment type="caution">
    <text evidence="2">The sequence shown here is derived from an EMBL/GenBank/DDBJ whole genome shotgun (WGS) entry which is preliminary data.</text>
</comment>
<name>A0A919YCY3_9BACL</name>